<evidence type="ECO:0000313" key="4">
    <source>
        <dbReference type="Proteomes" id="UP000010847"/>
    </source>
</evidence>
<accession>W0EFD4</accession>
<dbReference type="Gene3D" id="2.40.10.220">
    <property type="entry name" value="predicted glycosyltransferase like domains"/>
    <property type="match status" value="1"/>
</dbReference>
<protein>
    <submittedName>
        <fullName evidence="3">Pilus assembly protein PilZ</fullName>
    </submittedName>
</protein>
<reference evidence="3 4" key="1">
    <citation type="submission" date="2013-12" db="EMBL/GenBank/DDBJ databases">
        <authorList>
            <consortium name="DOE Joint Genome Institute"/>
            <person name="Smidt H."/>
            <person name="Huntemann M."/>
            <person name="Han J."/>
            <person name="Chen A."/>
            <person name="Kyrpides N."/>
            <person name="Mavromatis K."/>
            <person name="Markowitz V."/>
            <person name="Palaniappan K."/>
            <person name="Ivanova N."/>
            <person name="Schaumberg A."/>
            <person name="Pati A."/>
            <person name="Liolios K."/>
            <person name="Nordberg H.P."/>
            <person name="Cantor M.N."/>
            <person name="Hua S.X."/>
            <person name="Woyke T."/>
        </authorList>
    </citation>
    <scope>NUCLEOTIDE SEQUENCE [LARGE SCALE GENOMIC DNA]</scope>
    <source>
        <strain evidence="4">DSM 15288</strain>
    </source>
</reference>
<feature type="domain" description="Type III secretion system flagellar brake protein YcgR PilZN" evidence="2">
    <location>
        <begin position="9"/>
        <end position="90"/>
    </location>
</feature>
<dbReference type="KEGG" id="dmt:DESME_12625"/>
<name>W0EFD4_9FIRM</name>
<dbReference type="Pfam" id="PF07238">
    <property type="entry name" value="PilZ"/>
    <property type="match status" value="1"/>
</dbReference>
<dbReference type="GO" id="GO:0035438">
    <property type="term" value="F:cyclic-di-GMP binding"/>
    <property type="evidence" value="ECO:0007669"/>
    <property type="project" value="InterPro"/>
</dbReference>
<dbReference type="eggNOG" id="COG5581">
    <property type="taxonomic scope" value="Bacteria"/>
</dbReference>
<dbReference type="AlphaFoldDB" id="W0EFD4"/>
<dbReference type="InterPro" id="IPR009926">
    <property type="entry name" value="T3SS_YcgR_PilZN"/>
</dbReference>
<dbReference type="EMBL" id="CP007032">
    <property type="protein sequence ID" value="AHF07771.1"/>
    <property type="molecule type" value="Genomic_DNA"/>
</dbReference>
<keyword evidence="4" id="KW-1185">Reference proteome</keyword>
<dbReference type="Pfam" id="PF12945">
    <property type="entry name" value="PilZNR"/>
    <property type="match status" value="1"/>
</dbReference>
<dbReference type="Proteomes" id="UP000010847">
    <property type="component" value="Chromosome"/>
</dbReference>
<sequence>MDYRKKLVPGLAVDLMISEGELAGQYKTHLDEVGEKIISVFAPMVQGQLVPLREGTPLKVIFWDEVAAYEINTTIMQRIAVPVAIFILEYSNDIRRVQRRNYVRIPATYLVTFRAVTRQGLSDTQKGTMLDLSGGGMRFQTNEPVEKGAILIATLDLPTGPIQISARVCRMEKEVESKKYSISVDFYQIPERDRDRIIRCVFDLQRDMRKKGLV</sequence>
<dbReference type="InterPro" id="IPR009875">
    <property type="entry name" value="PilZ_domain"/>
</dbReference>
<organism evidence="3 4">
    <name type="scientific">Desulfitobacterium metallireducens DSM 15288</name>
    <dbReference type="NCBI Taxonomy" id="871968"/>
    <lineage>
        <taxon>Bacteria</taxon>
        <taxon>Bacillati</taxon>
        <taxon>Bacillota</taxon>
        <taxon>Clostridia</taxon>
        <taxon>Eubacteriales</taxon>
        <taxon>Desulfitobacteriaceae</taxon>
        <taxon>Desulfitobacterium</taxon>
    </lineage>
</organism>
<dbReference type="SUPFAM" id="SSF141371">
    <property type="entry name" value="PilZ domain-like"/>
    <property type="match status" value="1"/>
</dbReference>
<dbReference type="RefSeq" id="WP_006716700.1">
    <property type="nucleotide sequence ID" value="NZ_CP007032.1"/>
</dbReference>
<dbReference type="OrthoDB" id="3493at2"/>
<evidence type="ECO:0000259" key="1">
    <source>
        <dbReference type="Pfam" id="PF07238"/>
    </source>
</evidence>
<gene>
    <name evidence="3" type="ORF">DESME_12625</name>
</gene>
<evidence type="ECO:0000259" key="2">
    <source>
        <dbReference type="Pfam" id="PF12945"/>
    </source>
</evidence>
<dbReference type="HOGENOM" id="CLU_086342_1_0_9"/>
<feature type="domain" description="PilZ" evidence="1">
    <location>
        <begin position="98"/>
        <end position="202"/>
    </location>
</feature>
<dbReference type="STRING" id="871968.DESME_12625"/>
<proteinExistence type="predicted"/>
<evidence type="ECO:0000313" key="3">
    <source>
        <dbReference type="EMBL" id="AHF07771.1"/>
    </source>
</evidence>